<dbReference type="PRINTS" id="PR00501">
    <property type="entry name" value="KELCHREPEAT"/>
</dbReference>
<reference evidence="6 7" key="1">
    <citation type="submission" date="2020-08" db="EMBL/GenBank/DDBJ databases">
        <authorList>
            <person name="Koutsovoulos G."/>
            <person name="Danchin GJ E."/>
        </authorList>
    </citation>
    <scope>NUCLEOTIDE SEQUENCE [LARGE SCALE GENOMIC DNA]</scope>
</reference>
<protein>
    <recommendedName>
        <fullName evidence="5">BTB domain-containing protein</fullName>
    </recommendedName>
</protein>
<dbReference type="Gene3D" id="2.120.10.80">
    <property type="entry name" value="Kelch-type beta propeller"/>
    <property type="match status" value="1"/>
</dbReference>
<dbReference type="PIRSF" id="PIRSF037037">
    <property type="entry name" value="Kelch-like_protein_gigaxonin"/>
    <property type="match status" value="1"/>
</dbReference>
<accession>A0A6V7WQ81</accession>
<organism evidence="6 7">
    <name type="scientific">Meloidogyne enterolobii</name>
    <name type="common">Root-knot nematode worm</name>
    <name type="synonym">Meloidogyne mayaguensis</name>
    <dbReference type="NCBI Taxonomy" id="390850"/>
    <lineage>
        <taxon>Eukaryota</taxon>
        <taxon>Metazoa</taxon>
        <taxon>Ecdysozoa</taxon>
        <taxon>Nematoda</taxon>
        <taxon>Chromadorea</taxon>
        <taxon>Rhabditida</taxon>
        <taxon>Tylenchina</taxon>
        <taxon>Tylenchomorpha</taxon>
        <taxon>Tylenchoidea</taxon>
        <taxon>Meloidogynidae</taxon>
        <taxon>Meloidogyninae</taxon>
        <taxon>Meloidogyne</taxon>
    </lineage>
</organism>
<name>A0A6V7WQ81_MELEN</name>
<dbReference type="InterPro" id="IPR006652">
    <property type="entry name" value="Kelch_1"/>
</dbReference>
<dbReference type="PROSITE" id="PS50097">
    <property type="entry name" value="BTB"/>
    <property type="match status" value="1"/>
</dbReference>
<dbReference type="OrthoDB" id="20684at2759"/>
<dbReference type="AlphaFoldDB" id="A0A6V7WQ81"/>
<dbReference type="InterPro" id="IPR000210">
    <property type="entry name" value="BTB/POZ_dom"/>
</dbReference>
<evidence type="ECO:0000256" key="4">
    <source>
        <dbReference type="ARBA" id="ARBA00022786"/>
    </source>
</evidence>
<dbReference type="SUPFAM" id="SSF54695">
    <property type="entry name" value="POZ domain"/>
    <property type="match status" value="1"/>
</dbReference>
<gene>
    <name evidence="6" type="ORF">MENT_LOCUS41883</name>
</gene>
<dbReference type="SMART" id="SM00225">
    <property type="entry name" value="BTB"/>
    <property type="match status" value="1"/>
</dbReference>
<evidence type="ECO:0000313" key="6">
    <source>
        <dbReference type="EMBL" id="CAD2189175.1"/>
    </source>
</evidence>
<dbReference type="Pfam" id="PF07707">
    <property type="entry name" value="BACK"/>
    <property type="match status" value="1"/>
</dbReference>
<dbReference type="PANTHER" id="PTHR24412">
    <property type="entry name" value="KELCH PROTEIN"/>
    <property type="match status" value="1"/>
</dbReference>
<dbReference type="InterPro" id="IPR011333">
    <property type="entry name" value="SKP1/BTB/POZ_sf"/>
</dbReference>
<keyword evidence="4" id="KW-0833">Ubl conjugation pathway</keyword>
<dbReference type="SMART" id="SM00612">
    <property type="entry name" value="Kelch"/>
    <property type="match status" value="6"/>
</dbReference>
<proteinExistence type="predicted"/>
<dbReference type="Gene3D" id="3.30.710.10">
    <property type="entry name" value="Potassium Channel Kv1.1, Chain A"/>
    <property type="match status" value="1"/>
</dbReference>
<comment type="caution">
    <text evidence="6">The sequence shown here is derived from an EMBL/GenBank/DDBJ whole genome shotgun (WGS) entry which is preliminary data.</text>
</comment>
<keyword evidence="2" id="KW-0880">Kelch repeat</keyword>
<dbReference type="InterPro" id="IPR017096">
    <property type="entry name" value="BTB-kelch_protein"/>
</dbReference>
<dbReference type="Pfam" id="PF00651">
    <property type="entry name" value="BTB"/>
    <property type="match status" value="1"/>
</dbReference>
<evidence type="ECO:0000256" key="1">
    <source>
        <dbReference type="ARBA" id="ARBA00004906"/>
    </source>
</evidence>
<sequence length="587" mass="66764">MSLVMLPIKENEQPPLDISISSEDQEDTSWIDCSEELSKNCFSQFGELRKSGHLTDVIIKVEGREIPAHKIILAATIPFFNAMFTCEMIEAHSNVITLPNIDADKMESILNFAYSGRLKFTFKNIERLLKAADYLQLTILSNRCAEIWKYRISEKNVFSIRRFALMYNIPQAVIDADCYIQQNFCFISKTTEFAQLDFTTVLNILNWDQLHVDNEGRVFEAVCHWIEFDISNRLVFAPKLLTAVRLPLLRPAYLIDKVSRNPYFCNSMECRDLIDEAKNYHLMPERRSNFNSIFKINIRVCTEMPGNIYVLGGLNQIQPSIVEFYDPTIKKWKPSKVMTSQRTRVGVAVSNGKIYVVGGYNGSERLRCVEMFDTVSGNWVKLVSMFKRRSAMCATALGEHVYVIGGYDGTNALDSVEIYEIKSDYWAFGPPMLAKRCAAGIAISKGLIYVIGGHNGVQIFNTMECYDPVIEKWSSVAPMLEPRCRLAATSHRNKIYVVGGYYDGNFLKSAEVYDPETDTWSSIAPMNLSRARVSLVTNGNFLYAIGGYDGENNLNSMEIYNPAKNQWEFGAPMTSHEGFILKKFFNN</sequence>
<dbReference type="SUPFAM" id="SSF117281">
    <property type="entry name" value="Kelch motif"/>
    <property type="match status" value="2"/>
</dbReference>
<dbReference type="Proteomes" id="UP000580250">
    <property type="component" value="Unassembled WGS sequence"/>
</dbReference>
<evidence type="ECO:0000256" key="3">
    <source>
        <dbReference type="ARBA" id="ARBA00022737"/>
    </source>
</evidence>
<dbReference type="Pfam" id="PF01344">
    <property type="entry name" value="Kelch_1"/>
    <property type="match status" value="2"/>
</dbReference>
<dbReference type="InterPro" id="IPR011705">
    <property type="entry name" value="BACK"/>
</dbReference>
<dbReference type="InterPro" id="IPR015915">
    <property type="entry name" value="Kelch-typ_b-propeller"/>
</dbReference>
<evidence type="ECO:0000259" key="5">
    <source>
        <dbReference type="PROSITE" id="PS50097"/>
    </source>
</evidence>
<dbReference type="EMBL" id="CAJEWN010000736">
    <property type="protein sequence ID" value="CAD2189175.1"/>
    <property type="molecule type" value="Genomic_DNA"/>
</dbReference>
<feature type="domain" description="BTB" evidence="5">
    <location>
        <begin position="55"/>
        <end position="122"/>
    </location>
</feature>
<comment type="pathway">
    <text evidence="1">Protein modification; protein ubiquitination.</text>
</comment>
<dbReference type="PANTHER" id="PTHR24412:SF497">
    <property type="entry name" value="KELCH-LIKE PROTEIN 18"/>
    <property type="match status" value="1"/>
</dbReference>
<dbReference type="FunFam" id="1.25.40.420:FF:000001">
    <property type="entry name" value="Kelch-like family member 12"/>
    <property type="match status" value="1"/>
</dbReference>
<dbReference type="SMART" id="SM00875">
    <property type="entry name" value="BACK"/>
    <property type="match status" value="1"/>
</dbReference>
<evidence type="ECO:0000313" key="7">
    <source>
        <dbReference type="Proteomes" id="UP000580250"/>
    </source>
</evidence>
<keyword evidence="3" id="KW-0677">Repeat</keyword>
<evidence type="ECO:0000256" key="2">
    <source>
        <dbReference type="ARBA" id="ARBA00022441"/>
    </source>
</evidence>
<dbReference type="Gene3D" id="1.25.40.420">
    <property type="match status" value="1"/>
</dbReference>
<dbReference type="Pfam" id="PF24681">
    <property type="entry name" value="Kelch_KLHDC2_KLHL20_DRC7"/>
    <property type="match status" value="1"/>
</dbReference>